<dbReference type="OrthoDB" id="6492514at2759"/>
<evidence type="ECO:0000256" key="1">
    <source>
        <dbReference type="SAM" id="MobiDB-lite"/>
    </source>
</evidence>
<name>A0A9J6F9L2_HAELO</name>
<accession>A0A9J6F9L2</accession>
<dbReference type="PANTHER" id="PTHR33198:SF20">
    <property type="entry name" value="RETROTRANSPOSON GAG DOMAIN-CONTAINING PROTEIN"/>
    <property type="match status" value="1"/>
</dbReference>
<sequence>MGPMVTPLREVSAGVRSGPSYPHPVAEPSCLHCLGTEGQRIFDALPPSTTQTKAELTSAAPGVTPTPDAAAGIIGTTAATGTQDGTLEPRAHPDEYDVAVEMLSKHFAAPCNVRLQRHRFRERRQLQGEPITDFAVALRELAALCNFATQADENLCEQFVAGVTCPRLRERLLLEGR</sequence>
<feature type="region of interest" description="Disordered" evidence="1">
    <location>
        <begin position="51"/>
        <end position="70"/>
    </location>
</feature>
<evidence type="ECO:0000313" key="3">
    <source>
        <dbReference type="Proteomes" id="UP000821853"/>
    </source>
</evidence>
<proteinExistence type="predicted"/>
<gene>
    <name evidence="2" type="ORF">HPB48_015882</name>
</gene>
<evidence type="ECO:0000313" key="2">
    <source>
        <dbReference type="EMBL" id="KAH9359682.1"/>
    </source>
</evidence>
<dbReference type="EMBL" id="JABSTR010000001">
    <property type="protein sequence ID" value="KAH9359682.1"/>
    <property type="molecule type" value="Genomic_DNA"/>
</dbReference>
<dbReference type="VEuPathDB" id="VectorBase:HLOH_048237"/>
<dbReference type="Proteomes" id="UP000821853">
    <property type="component" value="Chromosome 1"/>
</dbReference>
<comment type="caution">
    <text evidence="2">The sequence shown here is derived from an EMBL/GenBank/DDBJ whole genome shotgun (WGS) entry which is preliminary data.</text>
</comment>
<protein>
    <recommendedName>
        <fullName evidence="4">Retrotransposon gag domain-containing protein</fullName>
    </recommendedName>
</protein>
<keyword evidence="3" id="KW-1185">Reference proteome</keyword>
<evidence type="ECO:0008006" key="4">
    <source>
        <dbReference type="Google" id="ProtNLM"/>
    </source>
</evidence>
<reference evidence="2 3" key="1">
    <citation type="journal article" date="2020" name="Cell">
        <title>Large-Scale Comparative Analyses of Tick Genomes Elucidate Their Genetic Diversity and Vector Capacities.</title>
        <authorList>
            <consortium name="Tick Genome and Microbiome Consortium (TIGMIC)"/>
            <person name="Jia N."/>
            <person name="Wang J."/>
            <person name="Shi W."/>
            <person name="Du L."/>
            <person name="Sun Y."/>
            <person name="Zhan W."/>
            <person name="Jiang J.F."/>
            <person name="Wang Q."/>
            <person name="Zhang B."/>
            <person name="Ji P."/>
            <person name="Bell-Sakyi L."/>
            <person name="Cui X.M."/>
            <person name="Yuan T.T."/>
            <person name="Jiang B.G."/>
            <person name="Yang W.F."/>
            <person name="Lam T.T."/>
            <person name="Chang Q.C."/>
            <person name="Ding S.J."/>
            <person name="Wang X.J."/>
            <person name="Zhu J.G."/>
            <person name="Ruan X.D."/>
            <person name="Zhao L."/>
            <person name="Wei J.T."/>
            <person name="Ye R.Z."/>
            <person name="Que T.C."/>
            <person name="Du C.H."/>
            <person name="Zhou Y.H."/>
            <person name="Cheng J.X."/>
            <person name="Dai P.F."/>
            <person name="Guo W.B."/>
            <person name="Han X.H."/>
            <person name="Huang E.J."/>
            <person name="Li L.F."/>
            <person name="Wei W."/>
            <person name="Gao Y.C."/>
            <person name="Liu J.Z."/>
            <person name="Shao H.Z."/>
            <person name="Wang X."/>
            <person name="Wang C.C."/>
            <person name="Yang T.C."/>
            <person name="Huo Q.B."/>
            <person name="Li W."/>
            <person name="Chen H.Y."/>
            <person name="Chen S.E."/>
            <person name="Zhou L.G."/>
            <person name="Ni X.B."/>
            <person name="Tian J.H."/>
            <person name="Sheng Y."/>
            <person name="Liu T."/>
            <person name="Pan Y.S."/>
            <person name="Xia L.Y."/>
            <person name="Li J."/>
            <person name="Zhao F."/>
            <person name="Cao W.C."/>
        </authorList>
    </citation>
    <scope>NUCLEOTIDE SEQUENCE [LARGE SCALE GENOMIC DNA]</scope>
    <source>
        <strain evidence="2">HaeL-2018</strain>
    </source>
</reference>
<dbReference type="AlphaFoldDB" id="A0A9J6F9L2"/>
<dbReference type="PANTHER" id="PTHR33198">
    <property type="entry name" value="ANK_REP_REGION DOMAIN-CONTAINING PROTEIN-RELATED"/>
    <property type="match status" value="1"/>
</dbReference>
<organism evidence="2 3">
    <name type="scientific">Haemaphysalis longicornis</name>
    <name type="common">Bush tick</name>
    <dbReference type="NCBI Taxonomy" id="44386"/>
    <lineage>
        <taxon>Eukaryota</taxon>
        <taxon>Metazoa</taxon>
        <taxon>Ecdysozoa</taxon>
        <taxon>Arthropoda</taxon>
        <taxon>Chelicerata</taxon>
        <taxon>Arachnida</taxon>
        <taxon>Acari</taxon>
        <taxon>Parasitiformes</taxon>
        <taxon>Ixodida</taxon>
        <taxon>Ixodoidea</taxon>
        <taxon>Ixodidae</taxon>
        <taxon>Haemaphysalinae</taxon>
        <taxon>Haemaphysalis</taxon>
    </lineage>
</organism>